<dbReference type="GO" id="GO:0005789">
    <property type="term" value="C:endoplasmic reticulum membrane"/>
    <property type="evidence" value="ECO:0007669"/>
    <property type="project" value="UniProtKB-SubCell"/>
</dbReference>
<dbReference type="EMBL" id="JANBUW010001753">
    <property type="protein sequence ID" value="KAJ2842477.1"/>
    <property type="molecule type" value="Genomic_DNA"/>
</dbReference>
<comment type="subcellular location">
    <subcellularLocation>
        <location evidence="1 10">Endoplasmic reticulum membrane</location>
        <topology evidence="1 10">Single-pass membrane protein</topology>
    </subcellularLocation>
</comment>
<keyword evidence="12" id="KW-1185">Reference proteome</keyword>
<comment type="function">
    <text evidence="10">Required for proper folding and/or the stability of a subset of proteins in the endoplasmic reticulum. Component of glycosylphosphatidylinositol-mannosyltransferase 1 which transfers the first of the 4 mannoses in the GPI-anchor precursors during GPI-anchor biosynthesis. Probably acts by stabilizing the mannosyltransferase GPI14.</text>
</comment>
<comment type="pathway">
    <text evidence="2 10">Glycolipid biosynthesis; glycosylphosphatidylinositol-anchor biosynthesis.</text>
</comment>
<evidence type="ECO:0000256" key="5">
    <source>
        <dbReference type="ARBA" id="ARBA00022692"/>
    </source>
</evidence>
<dbReference type="AlphaFoldDB" id="A0A9W8I6U8"/>
<evidence type="ECO:0000256" key="6">
    <source>
        <dbReference type="ARBA" id="ARBA00022824"/>
    </source>
</evidence>
<evidence type="ECO:0000256" key="3">
    <source>
        <dbReference type="ARBA" id="ARBA00010345"/>
    </source>
</evidence>
<keyword evidence="9" id="KW-0325">Glycoprotein</keyword>
<keyword evidence="5 10" id="KW-0812">Transmembrane</keyword>
<feature type="transmembrane region" description="Helical" evidence="10">
    <location>
        <begin position="374"/>
        <end position="395"/>
    </location>
</feature>
<evidence type="ECO:0000313" key="12">
    <source>
        <dbReference type="Proteomes" id="UP001139887"/>
    </source>
</evidence>
<proteinExistence type="inferred from homology"/>
<keyword evidence="4 10" id="KW-0337">GPI-anchor biosynthesis</keyword>
<dbReference type="PANTHER" id="PTHR28650">
    <property type="entry name" value="PHOSPHATIDYLINOSITOL-GLYCAN BIOSYNTHESIS CLASS X PROTEIN"/>
    <property type="match status" value="1"/>
</dbReference>
<dbReference type="Proteomes" id="UP001139887">
    <property type="component" value="Unassembled WGS sequence"/>
</dbReference>
<evidence type="ECO:0000313" key="11">
    <source>
        <dbReference type="EMBL" id="KAJ2842477.1"/>
    </source>
</evidence>
<feature type="non-terminal residue" evidence="11">
    <location>
        <position position="397"/>
    </location>
</feature>
<evidence type="ECO:0000256" key="9">
    <source>
        <dbReference type="ARBA" id="ARBA00023180"/>
    </source>
</evidence>
<dbReference type="Pfam" id="PF08320">
    <property type="entry name" value="PIG-X"/>
    <property type="match status" value="1"/>
</dbReference>
<evidence type="ECO:0000256" key="2">
    <source>
        <dbReference type="ARBA" id="ARBA00004687"/>
    </source>
</evidence>
<evidence type="ECO:0000256" key="4">
    <source>
        <dbReference type="ARBA" id="ARBA00022502"/>
    </source>
</evidence>
<dbReference type="GO" id="GO:0006506">
    <property type="term" value="P:GPI anchor biosynthetic process"/>
    <property type="evidence" value="ECO:0007669"/>
    <property type="project" value="UniProtKB-KW"/>
</dbReference>
<keyword evidence="7 10" id="KW-1133">Transmembrane helix</keyword>
<sequence length="397" mass="42699">MRVWVSSLMGWGQADPADGQSTGDPLGPSAFIGLGNTSIYHFSPLAPKAINRGYGGGQLDLVALALGPNHHLRELATPKIAIHPSKLGVDNYRVEIKLQRTDHGFVKIATQAISRLPAASQVSIEPTDGAESRISWIGPTADTPSFTLGTNQSKPEPLSISSEFFSRPDVPAKKGQITTKAVAFTSFHPTLSIATHLPTLPISAQSPACQYHILAMLPRTYFFDPYQLFQLQEDGGLNLSFHHYGQTELEKPAEAVSSWGSLLALSSPVTDQLNFTLPIHARYRLLPVQGSLVGYNGEPSESTHVDVALPPPIAAVACPTKHRAEDMQANGLGLYVRPAVFDELGLDPVNLLQATPDTDLLVRMPVPDGSHATLIQISTIGLLFAGAIFITYSIYAK</sequence>
<keyword evidence="8 10" id="KW-0472">Membrane</keyword>
<organism evidence="11 12">
    <name type="scientific">Coemansia brasiliensis</name>
    <dbReference type="NCBI Taxonomy" id="2650707"/>
    <lineage>
        <taxon>Eukaryota</taxon>
        <taxon>Fungi</taxon>
        <taxon>Fungi incertae sedis</taxon>
        <taxon>Zoopagomycota</taxon>
        <taxon>Kickxellomycotina</taxon>
        <taxon>Kickxellomycetes</taxon>
        <taxon>Kickxellales</taxon>
        <taxon>Kickxellaceae</taxon>
        <taxon>Coemansia</taxon>
    </lineage>
</organism>
<dbReference type="SMART" id="SM00780">
    <property type="entry name" value="PIG-X"/>
    <property type="match status" value="1"/>
</dbReference>
<name>A0A9W8I6U8_9FUNG</name>
<comment type="similarity">
    <text evidence="3 10">Belongs to the PIGX family.</text>
</comment>
<evidence type="ECO:0000256" key="10">
    <source>
        <dbReference type="RuleBase" id="RU366056"/>
    </source>
</evidence>
<dbReference type="OrthoDB" id="5546453at2759"/>
<keyword evidence="6 10" id="KW-0256">Endoplasmic reticulum</keyword>
<gene>
    <name evidence="11" type="ORF">IWW36_005893</name>
</gene>
<dbReference type="InterPro" id="IPR013233">
    <property type="entry name" value="PIG-X/PBN1"/>
</dbReference>
<accession>A0A9W8I6U8</accession>
<dbReference type="PANTHER" id="PTHR28650:SF1">
    <property type="entry name" value="PHOSPHATIDYLINOSITOL-GLYCAN BIOSYNTHESIS CLASS X PROTEIN"/>
    <property type="match status" value="1"/>
</dbReference>
<dbReference type="InterPro" id="IPR040039">
    <property type="entry name" value="PIGX"/>
</dbReference>
<comment type="caution">
    <text evidence="11">The sequence shown here is derived from an EMBL/GenBank/DDBJ whole genome shotgun (WGS) entry which is preliminary data.</text>
</comment>
<reference evidence="11" key="1">
    <citation type="submission" date="2022-07" db="EMBL/GenBank/DDBJ databases">
        <title>Phylogenomic reconstructions and comparative analyses of Kickxellomycotina fungi.</title>
        <authorList>
            <person name="Reynolds N.K."/>
            <person name="Stajich J.E."/>
            <person name="Barry K."/>
            <person name="Grigoriev I.V."/>
            <person name="Crous P."/>
            <person name="Smith M.E."/>
        </authorList>
    </citation>
    <scope>NUCLEOTIDE SEQUENCE</scope>
    <source>
        <strain evidence="11">NRRL 1566</strain>
    </source>
</reference>
<evidence type="ECO:0000256" key="8">
    <source>
        <dbReference type="ARBA" id="ARBA00023136"/>
    </source>
</evidence>
<protein>
    <recommendedName>
        <fullName evidence="10">Protein PBN1</fullName>
    </recommendedName>
</protein>
<evidence type="ECO:0000256" key="7">
    <source>
        <dbReference type="ARBA" id="ARBA00022989"/>
    </source>
</evidence>
<evidence type="ECO:0000256" key="1">
    <source>
        <dbReference type="ARBA" id="ARBA00004389"/>
    </source>
</evidence>